<dbReference type="PATRIC" id="fig|1609981.3.peg.1506"/>
<dbReference type="Gene3D" id="3.40.50.300">
    <property type="entry name" value="P-loop containing nucleotide triphosphate hydrolases"/>
    <property type="match status" value="1"/>
</dbReference>
<evidence type="ECO:0000256" key="13">
    <source>
        <dbReference type="SAM" id="MobiDB-lite"/>
    </source>
</evidence>
<dbReference type="GO" id="GO:0006235">
    <property type="term" value="P:dTTP biosynthetic process"/>
    <property type="evidence" value="ECO:0007669"/>
    <property type="project" value="UniProtKB-UniRule"/>
</dbReference>
<dbReference type="CDD" id="cd01672">
    <property type="entry name" value="TMPK"/>
    <property type="match status" value="1"/>
</dbReference>
<dbReference type="GO" id="GO:0006233">
    <property type="term" value="P:dTDP biosynthetic process"/>
    <property type="evidence" value="ECO:0007669"/>
    <property type="project" value="InterPro"/>
</dbReference>
<evidence type="ECO:0000256" key="10">
    <source>
        <dbReference type="ARBA" id="ARBA00048743"/>
    </source>
</evidence>
<keyword evidence="4 12" id="KW-0808">Transferase</keyword>
<gene>
    <name evidence="12 15" type="primary">tmk</name>
    <name evidence="15" type="ORF">L21SP4_01450</name>
</gene>
<organism evidence="15 16">
    <name type="scientific">Kiritimatiella glycovorans</name>
    <dbReference type="NCBI Taxonomy" id="1307763"/>
    <lineage>
        <taxon>Bacteria</taxon>
        <taxon>Pseudomonadati</taxon>
        <taxon>Kiritimatiellota</taxon>
        <taxon>Kiritimatiellia</taxon>
        <taxon>Kiritimatiellales</taxon>
        <taxon>Kiritimatiellaceae</taxon>
        <taxon>Kiritimatiella</taxon>
    </lineage>
</organism>
<evidence type="ECO:0000256" key="6">
    <source>
        <dbReference type="ARBA" id="ARBA00022741"/>
    </source>
</evidence>
<evidence type="ECO:0000256" key="8">
    <source>
        <dbReference type="ARBA" id="ARBA00022840"/>
    </source>
</evidence>
<evidence type="ECO:0000313" key="15">
    <source>
        <dbReference type="EMBL" id="AKJ64696.1"/>
    </source>
</evidence>
<reference evidence="15 16" key="2">
    <citation type="journal article" date="2016" name="ISME J.">
        <title>Characterization of the first cultured representative of Verrucomicrobia subdivision 5 indicates the proposal of a novel phylum.</title>
        <authorList>
            <person name="Spring S."/>
            <person name="Bunk B."/>
            <person name="Sproer C."/>
            <person name="Schumann P."/>
            <person name="Rohde M."/>
            <person name="Tindall B.J."/>
            <person name="Klenk H.P."/>
        </authorList>
    </citation>
    <scope>NUCLEOTIDE SEQUENCE [LARGE SCALE GENOMIC DNA]</scope>
    <source>
        <strain evidence="15 16">L21-Fru-AB</strain>
    </source>
</reference>
<dbReference type="AlphaFoldDB" id="A0A0G3EE10"/>
<dbReference type="Proteomes" id="UP000035268">
    <property type="component" value="Chromosome"/>
</dbReference>
<dbReference type="GO" id="GO:0004798">
    <property type="term" value="F:dTMP kinase activity"/>
    <property type="evidence" value="ECO:0007669"/>
    <property type="project" value="UniProtKB-UniRule"/>
</dbReference>
<keyword evidence="6 12" id="KW-0547">Nucleotide-binding</keyword>
<dbReference type="FunFam" id="3.40.50.300:FF:000225">
    <property type="entry name" value="Thymidylate kinase"/>
    <property type="match status" value="1"/>
</dbReference>
<feature type="domain" description="Thymidylate kinase-like" evidence="14">
    <location>
        <begin position="9"/>
        <end position="201"/>
    </location>
</feature>
<reference evidence="16" key="1">
    <citation type="submission" date="2015-02" db="EMBL/GenBank/DDBJ databases">
        <title>Description and complete genome sequence of the first cultured representative of the subdivision 5 of the Verrucomicrobia phylum.</title>
        <authorList>
            <person name="Spring S."/>
            <person name="Bunk B."/>
            <person name="Sproer C."/>
            <person name="Klenk H.-P."/>
        </authorList>
    </citation>
    <scope>NUCLEOTIDE SEQUENCE [LARGE SCALE GENOMIC DNA]</scope>
    <source>
        <strain evidence="16">L21-Fru-AB</strain>
    </source>
</reference>
<comment type="catalytic activity">
    <reaction evidence="10 12">
        <text>dTMP + ATP = dTDP + ADP</text>
        <dbReference type="Rhea" id="RHEA:13517"/>
        <dbReference type="ChEBI" id="CHEBI:30616"/>
        <dbReference type="ChEBI" id="CHEBI:58369"/>
        <dbReference type="ChEBI" id="CHEBI:63528"/>
        <dbReference type="ChEBI" id="CHEBI:456216"/>
        <dbReference type="EC" id="2.7.4.9"/>
    </reaction>
</comment>
<dbReference type="InterPro" id="IPR039430">
    <property type="entry name" value="Thymidylate_kin-like_dom"/>
</dbReference>
<dbReference type="Pfam" id="PF02223">
    <property type="entry name" value="Thymidylate_kin"/>
    <property type="match status" value="1"/>
</dbReference>
<evidence type="ECO:0000256" key="1">
    <source>
        <dbReference type="ARBA" id="ARBA00009776"/>
    </source>
</evidence>
<evidence type="ECO:0000259" key="14">
    <source>
        <dbReference type="Pfam" id="PF02223"/>
    </source>
</evidence>
<comment type="function">
    <text evidence="11 12">Phosphorylation of dTMP to form dTDP in both de novo and salvage pathways of dTTP synthesis.</text>
</comment>
<dbReference type="InterPro" id="IPR018095">
    <property type="entry name" value="Thymidylate_kin_CS"/>
</dbReference>
<feature type="binding site" evidence="12">
    <location>
        <begin position="11"/>
        <end position="18"/>
    </location>
    <ligand>
        <name>ATP</name>
        <dbReference type="ChEBI" id="CHEBI:30616"/>
    </ligand>
</feature>
<feature type="region of interest" description="Disordered" evidence="13">
    <location>
        <begin position="1"/>
        <end position="20"/>
    </location>
</feature>
<evidence type="ECO:0000256" key="11">
    <source>
        <dbReference type="ARBA" id="ARBA00057735"/>
    </source>
</evidence>
<dbReference type="PROSITE" id="PS01331">
    <property type="entry name" value="THYMIDYLATE_KINASE"/>
    <property type="match status" value="1"/>
</dbReference>
<dbReference type="InterPro" id="IPR018094">
    <property type="entry name" value="Thymidylate_kinase"/>
</dbReference>
<sequence>MKTGRFITFEGPEGGGKTTQARRLVASLQDRGLTVRHVREPGGTEIGEAIRELLQHRETEEAMTARCEVLLFAASRAQLAARVIGPALERGEWVVGDRYLDSTTVYQGPGRGLSADALDGLNRFAVAGVMPDLTLLLDLPAETGMARLEPLFADGSSAPDRIEREPIEFHRRIREGYLDLARGEPGRFRVIDASAPPEEVFATLWREISDTGWLP</sequence>
<evidence type="ECO:0000256" key="5">
    <source>
        <dbReference type="ARBA" id="ARBA00022727"/>
    </source>
</evidence>
<keyword evidence="16" id="KW-1185">Reference proteome</keyword>
<keyword evidence="5 12" id="KW-0545">Nucleotide biosynthesis</keyword>
<dbReference type="GO" id="GO:0006227">
    <property type="term" value="P:dUDP biosynthetic process"/>
    <property type="evidence" value="ECO:0007669"/>
    <property type="project" value="TreeGrafter"/>
</dbReference>
<name>A0A0G3EE10_9BACT</name>
<dbReference type="EMBL" id="CP010904">
    <property type="protein sequence ID" value="AKJ64696.1"/>
    <property type="molecule type" value="Genomic_DNA"/>
</dbReference>
<dbReference type="GO" id="GO:0005829">
    <property type="term" value="C:cytosol"/>
    <property type="evidence" value="ECO:0007669"/>
    <property type="project" value="TreeGrafter"/>
</dbReference>
<dbReference type="STRING" id="1307763.L21SP4_01450"/>
<dbReference type="SUPFAM" id="SSF52540">
    <property type="entry name" value="P-loop containing nucleoside triphosphate hydrolases"/>
    <property type="match status" value="1"/>
</dbReference>
<dbReference type="PANTHER" id="PTHR10344:SF4">
    <property type="entry name" value="UMP-CMP KINASE 2, MITOCHONDRIAL"/>
    <property type="match status" value="1"/>
</dbReference>
<keyword evidence="8 12" id="KW-0067">ATP-binding</keyword>
<evidence type="ECO:0000256" key="12">
    <source>
        <dbReference type="HAMAP-Rule" id="MF_00165"/>
    </source>
</evidence>
<comment type="similarity">
    <text evidence="1 12">Belongs to the thymidylate kinase family.</text>
</comment>
<dbReference type="EC" id="2.7.4.9" evidence="2 12"/>
<dbReference type="RefSeq" id="WP_052881999.1">
    <property type="nucleotide sequence ID" value="NZ_CP010904.1"/>
</dbReference>
<dbReference type="NCBIfam" id="TIGR00041">
    <property type="entry name" value="DTMP_kinase"/>
    <property type="match status" value="1"/>
</dbReference>
<evidence type="ECO:0000313" key="16">
    <source>
        <dbReference type="Proteomes" id="UP000035268"/>
    </source>
</evidence>
<dbReference type="KEGG" id="vbl:L21SP4_01450"/>
<evidence type="ECO:0000256" key="3">
    <source>
        <dbReference type="ARBA" id="ARBA00017144"/>
    </source>
</evidence>
<dbReference type="OrthoDB" id="9774907at2"/>
<dbReference type="HAMAP" id="MF_00165">
    <property type="entry name" value="Thymidylate_kinase"/>
    <property type="match status" value="1"/>
</dbReference>
<accession>A0A0G3EE10</accession>
<evidence type="ECO:0000256" key="4">
    <source>
        <dbReference type="ARBA" id="ARBA00022679"/>
    </source>
</evidence>
<evidence type="ECO:0000256" key="2">
    <source>
        <dbReference type="ARBA" id="ARBA00012980"/>
    </source>
</evidence>
<dbReference type="PANTHER" id="PTHR10344">
    <property type="entry name" value="THYMIDYLATE KINASE"/>
    <property type="match status" value="1"/>
</dbReference>
<keyword evidence="7 12" id="KW-0418">Kinase</keyword>
<dbReference type="InterPro" id="IPR027417">
    <property type="entry name" value="P-loop_NTPase"/>
</dbReference>
<proteinExistence type="inferred from homology"/>
<evidence type="ECO:0000256" key="7">
    <source>
        <dbReference type="ARBA" id="ARBA00022777"/>
    </source>
</evidence>
<dbReference type="GO" id="GO:0005524">
    <property type="term" value="F:ATP binding"/>
    <property type="evidence" value="ECO:0007669"/>
    <property type="project" value="UniProtKB-UniRule"/>
</dbReference>
<evidence type="ECO:0000256" key="9">
    <source>
        <dbReference type="ARBA" id="ARBA00029962"/>
    </source>
</evidence>
<protein>
    <recommendedName>
        <fullName evidence="3 12">Thymidylate kinase</fullName>
        <ecNumber evidence="2 12">2.7.4.9</ecNumber>
    </recommendedName>
    <alternativeName>
        <fullName evidence="9 12">dTMP kinase</fullName>
    </alternativeName>
</protein>